<feature type="non-terminal residue" evidence="8">
    <location>
        <position position="1"/>
    </location>
</feature>
<feature type="region of interest" description="Disordered" evidence="5">
    <location>
        <begin position="343"/>
        <end position="382"/>
    </location>
</feature>
<dbReference type="GO" id="GO:0005634">
    <property type="term" value="C:nucleus"/>
    <property type="evidence" value="ECO:0007669"/>
    <property type="project" value="UniProtKB-SubCell"/>
</dbReference>
<protein>
    <submittedName>
        <fullName evidence="8">Far upstream element-binding protein 3</fullName>
    </submittedName>
</protein>
<dbReference type="InterPro" id="IPR004088">
    <property type="entry name" value="KH_dom_type_1"/>
</dbReference>
<evidence type="ECO:0000256" key="2">
    <source>
        <dbReference type="ARBA" id="ARBA00022737"/>
    </source>
</evidence>
<dbReference type="InterPro" id="IPR036612">
    <property type="entry name" value="KH_dom_type_1_sf"/>
</dbReference>
<accession>A0A0A9ZE39</accession>
<evidence type="ECO:0000313" key="12">
    <source>
        <dbReference type="EMBL" id="JAG42703.1"/>
    </source>
</evidence>
<evidence type="ECO:0000313" key="8">
    <source>
        <dbReference type="EMBL" id="JAG42699.1"/>
    </source>
</evidence>
<dbReference type="CDD" id="cd22399">
    <property type="entry name" value="KH-I_FUBP_rpt4"/>
    <property type="match status" value="1"/>
</dbReference>
<dbReference type="SMART" id="SM00322">
    <property type="entry name" value="KH"/>
    <property type="match status" value="2"/>
</dbReference>
<evidence type="ECO:0000256" key="4">
    <source>
        <dbReference type="PROSITE-ProRule" id="PRU00117"/>
    </source>
</evidence>
<dbReference type="EMBL" id="GBHO01000904">
    <property type="protein sequence ID" value="JAG42700.1"/>
    <property type="molecule type" value="Transcribed_RNA"/>
</dbReference>
<dbReference type="AlphaFoldDB" id="A0A0A9ZE39"/>
<dbReference type="Pfam" id="PF09005">
    <property type="entry name" value="FUBP_C"/>
    <property type="match status" value="2"/>
</dbReference>
<feature type="region of interest" description="Disordered" evidence="5">
    <location>
        <begin position="273"/>
        <end position="319"/>
    </location>
</feature>
<name>A0A0A9ZE39_LYGHE</name>
<feature type="domain" description="K Homology" evidence="6">
    <location>
        <begin position="112"/>
        <end position="183"/>
    </location>
</feature>
<proteinExistence type="predicted"/>
<dbReference type="GO" id="GO:0003723">
    <property type="term" value="F:RNA binding"/>
    <property type="evidence" value="ECO:0007669"/>
    <property type="project" value="UniProtKB-UniRule"/>
</dbReference>
<keyword evidence="3" id="KW-0539">Nucleus</keyword>
<evidence type="ECO:0000256" key="3">
    <source>
        <dbReference type="ARBA" id="ARBA00023242"/>
    </source>
</evidence>
<feature type="compositionally biased region" description="Gly residues" evidence="5">
    <location>
        <begin position="184"/>
        <end position="214"/>
    </location>
</feature>
<feature type="compositionally biased region" description="Gly residues" evidence="5">
    <location>
        <begin position="84"/>
        <end position="111"/>
    </location>
</feature>
<dbReference type="PROSITE" id="PS50084">
    <property type="entry name" value="KH_TYPE_1"/>
    <property type="match status" value="2"/>
</dbReference>
<dbReference type="EMBL" id="GBHO01000899">
    <property type="protein sequence ID" value="JAG42705.1"/>
    <property type="molecule type" value="Transcribed_RNA"/>
</dbReference>
<evidence type="ECO:0000313" key="9">
    <source>
        <dbReference type="EMBL" id="JAG42700.1"/>
    </source>
</evidence>
<evidence type="ECO:0000259" key="6">
    <source>
        <dbReference type="SMART" id="SM00322"/>
    </source>
</evidence>
<evidence type="ECO:0000313" key="13">
    <source>
        <dbReference type="EMBL" id="JAG42704.1"/>
    </source>
</evidence>
<evidence type="ECO:0000256" key="5">
    <source>
        <dbReference type="SAM" id="MobiDB-lite"/>
    </source>
</evidence>
<organism evidence="8">
    <name type="scientific">Lygus hesperus</name>
    <name type="common">Western plant bug</name>
    <dbReference type="NCBI Taxonomy" id="30085"/>
    <lineage>
        <taxon>Eukaryota</taxon>
        <taxon>Metazoa</taxon>
        <taxon>Ecdysozoa</taxon>
        <taxon>Arthropoda</taxon>
        <taxon>Hexapoda</taxon>
        <taxon>Insecta</taxon>
        <taxon>Pterygota</taxon>
        <taxon>Neoptera</taxon>
        <taxon>Paraneoptera</taxon>
        <taxon>Hemiptera</taxon>
        <taxon>Heteroptera</taxon>
        <taxon>Panheteroptera</taxon>
        <taxon>Cimicomorpha</taxon>
        <taxon>Miridae</taxon>
        <taxon>Mirini</taxon>
        <taxon>Lygus</taxon>
    </lineage>
</organism>
<evidence type="ECO:0000313" key="14">
    <source>
        <dbReference type="EMBL" id="JAG42705.1"/>
    </source>
</evidence>
<sequence length="421" mass="43175">GGGGGSFVEVMIPGPKVGLVIGKGGETIKMLQEKSGAKMVVIQDGPNQEAEKPLRITGDPQKVEHARQLVYELLAEKEQFLQQRGGGGRGGGGGGRGGFGGGGRGGFNNRGGGEESTFVVPAAKCGVIIGRGGETIKQINQQSGAHCELDRRPNENPNEKLFIIRGTPSQIEAAKQMISEKLGQAGGGGPGGPSNGQPGGFGGPGGQGGQGGYPGQWAPPGPTAYHQPFHQQHMNPGAMGMPAQNSGQPDYSQQWIEYYRSLGMHNEADAIEQQTKAKAAAAQGGAPVSQNPGPPASAAQPSAPAPQASAAAPQQNGAPDYSAQWAQYYRTMGKIKEAELIEAQMKNKQGTPAAQPAGMVPQQPAAAAQAPPVPGPYPAYQAPSPYPYQPAGYPAYGQPAGYQYSQVGVGGPQSAPGSQDQ</sequence>
<dbReference type="SUPFAM" id="SSF54791">
    <property type="entry name" value="Eukaryotic type KH-domain (KH-domain type I)"/>
    <property type="match status" value="2"/>
</dbReference>
<keyword evidence="4" id="KW-0694">RNA-binding</keyword>
<evidence type="ECO:0000313" key="7">
    <source>
        <dbReference type="EMBL" id="JAG37951.1"/>
    </source>
</evidence>
<evidence type="ECO:0000256" key="1">
    <source>
        <dbReference type="ARBA" id="ARBA00004123"/>
    </source>
</evidence>
<dbReference type="FunFam" id="3.30.1370.10:FF:000007">
    <property type="entry name" value="far upstream element-binding protein 1 isoform X1"/>
    <property type="match status" value="1"/>
</dbReference>
<keyword evidence="2" id="KW-0677">Repeat</keyword>
<dbReference type="EMBL" id="GBHO01000901">
    <property type="protein sequence ID" value="JAG42703.1"/>
    <property type="molecule type" value="Transcribed_RNA"/>
</dbReference>
<dbReference type="Gene3D" id="3.30.1370.10">
    <property type="entry name" value="K Homology domain, type 1"/>
    <property type="match status" value="2"/>
</dbReference>
<feature type="domain" description="K Homology" evidence="6">
    <location>
        <begin position="4"/>
        <end position="75"/>
    </location>
</feature>
<dbReference type="EMBL" id="GBHO01005653">
    <property type="protein sequence ID" value="JAG37951.1"/>
    <property type="molecule type" value="Transcribed_RNA"/>
</dbReference>
<dbReference type="EMBL" id="GBHO01000905">
    <property type="protein sequence ID" value="JAG42699.1"/>
    <property type="molecule type" value="Transcribed_RNA"/>
</dbReference>
<comment type="subcellular location">
    <subcellularLocation>
        <location evidence="1">Nucleus</location>
    </subcellularLocation>
</comment>
<reference evidence="8" key="2">
    <citation type="submission" date="2014-07" db="EMBL/GenBank/DDBJ databases">
        <authorList>
            <person name="Hull J."/>
        </authorList>
    </citation>
    <scope>NUCLEOTIDE SEQUENCE</scope>
</reference>
<evidence type="ECO:0000313" key="11">
    <source>
        <dbReference type="EMBL" id="JAG42702.1"/>
    </source>
</evidence>
<gene>
    <name evidence="8" type="primary">FUBP3_3</name>
    <name evidence="9" type="synonym">FUBP3_0</name>
    <name evidence="14" type="synonym">FUBP3_1</name>
    <name evidence="13" type="synonym">FUBP3_2</name>
    <name evidence="7" type="synonym">FUBP3_4</name>
    <name evidence="11" type="synonym">FUBP3_5</name>
    <name evidence="10" type="synonym">FUBP3_6</name>
    <name evidence="12" type="synonym">FUBP3_7</name>
    <name evidence="8" type="ORF">CM83_86600</name>
    <name evidence="10" type="ORF">CM83_86601</name>
    <name evidence="9" type="ORF">CM83_86602</name>
    <name evidence="12" type="ORF">CM83_86603</name>
    <name evidence="11" type="ORF">CM83_86604</name>
    <name evidence="14" type="ORF">CM83_86605</name>
    <name evidence="13" type="ORF">CM83_86606</name>
    <name evidence="7" type="ORF">CM83_86607</name>
</gene>
<reference evidence="8" key="1">
    <citation type="journal article" date="2014" name="PLoS ONE">
        <title>Transcriptome-Based Identification of ABC Transporters in the Western Tarnished Plant Bug Lygus hesperus.</title>
        <authorList>
            <person name="Hull J.J."/>
            <person name="Chaney K."/>
            <person name="Geib S.M."/>
            <person name="Fabrick J.A."/>
            <person name="Brent C.S."/>
            <person name="Walsh D."/>
            <person name="Lavine L.C."/>
        </authorList>
    </citation>
    <scope>NUCLEOTIDE SEQUENCE</scope>
</reference>
<evidence type="ECO:0000313" key="10">
    <source>
        <dbReference type="EMBL" id="JAG42701.1"/>
    </source>
</evidence>
<dbReference type="CDD" id="cd22397">
    <property type="entry name" value="KH-I_FUBP_rpt2"/>
    <property type="match status" value="1"/>
</dbReference>
<dbReference type="Pfam" id="PF00013">
    <property type="entry name" value="KH_1"/>
    <property type="match status" value="2"/>
</dbReference>
<dbReference type="InterPro" id="IPR015096">
    <property type="entry name" value="FUBP_C"/>
</dbReference>
<dbReference type="GO" id="GO:0006355">
    <property type="term" value="P:regulation of DNA-templated transcription"/>
    <property type="evidence" value="ECO:0007669"/>
    <property type="project" value="InterPro"/>
</dbReference>
<dbReference type="EMBL" id="GBHO01000900">
    <property type="protein sequence ID" value="JAG42704.1"/>
    <property type="molecule type" value="Transcribed_RNA"/>
</dbReference>
<feature type="compositionally biased region" description="Low complexity" evidence="5">
    <location>
        <begin position="352"/>
        <end position="370"/>
    </location>
</feature>
<feature type="region of interest" description="Disordered" evidence="5">
    <location>
        <begin position="83"/>
        <end position="115"/>
    </location>
</feature>
<dbReference type="EMBL" id="GBHO01000902">
    <property type="protein sequence ID" value="JAG42702.1"/>
    <property type="molecule type" value="Transcribed_RNA"/>
</dbReference>
<dbReference type="PANTHER" id="PTHR10288">
    <property type="entry name" value="KH DOMAIN CONTAINING RNA BINDING PROTEIN"/>
    <property type="match status" value="1"/>
</dbReference>
<dbReference type="InterPro" id="IPR004087">
    <property type="entry name" value="KH_dom"/>
</dbReference>
<feature type="region of interest" description="Disordered" evidence="5">
    <location>
        <begin position="182"/>
        <end position="249"/>
    </location>
</feature>
<dbReference type="EMBL" id="GBHO01000903">
    <property type="protein sequence ID" value="JAG42701.1"/>
    <property type="molecule type" value="Transcribed_RNA"/>
</dbReference>